<accession>A0AAD1WQB0</accession>
<reference evidence="2" key="1">
    <citation type="submission" date="2022-03" db="EMBL/GenBank/DDBJ databases">
        <authorList>
            <person name="Alioto T."/>
            <person name="Alioto T."/>
            <person name="Gomez Garrido J."/>
        </authorList>
    </citation>
    <scope>NUCLEOTIDE SEQUENCE</scope>
</reference>
<dbReference type="AlphaFoldDB" id="A0AAD1WQB0"/>
<sequence length="171" mass="19778">MADATCTSYRCEEKHDTLTRLNAILDAFWANLDSREQQTTAHAYLRSKKTTRSCRRRGVPQPKGAPRWHRRKRPLPSARKHTQRNRATELCCRELQTLHIPSLKQASPCSRRKKRYSSLPQIRTPPKKIQRFLMDAATSYTLYADLRCDGQAGRTKDIGRDSRDLPTKGIE</sequence>
<evidence type="ECO:0000313" key="3">
    <source>
        <dbReference type="Proteomes" id="UP001295444"/>
    </source>
</evidence>
<feature type="region of interest" description="Disordered" evidence="1">
    <location>
        <begin position="152"/>
        <end position="171"/>
    </location>
</feature>
<dbReference type="EMBL" id="OW240923">
    <property type="protein sequence ID" value="CAH2324093.1"/>
    <property type="molecule type" value="Genomic_DNA"/>
</dbReference>
<evidence type="ECO:0000313" key="2">
    <source>
        <dbReference type="EMBL" id="CAH2324093.1"/>
    </source>
</evidence>
<feature type="compositionally biased region" description="Basic and acidic residues" evidence="1">
    <location>
        <begin position="154"/>
        <end position="171"/>
    </location>
</feature>
<gene>
    <name evidence="2" type="ORF">PECUL_23A039839</name>
</gene>
<dbReference type="Proteomes" id="UP001295444">
    <property type="component" value="Chromosome 12"/>
</dbReference>
<protein>
    <submittedName>
        <fullName evidence="2">Uncharacterized protein</fullName>
    </submittedName>
</protein>
<name>A0AAD1WQB0_PELCU</name>
<feature type="region of interest" description="Disordered" evidence="1">
    <location>
        <begin position="48"/>
        <end position="86"/>
    </location>
</feature>
<proteinExistence type="predicted"/>
<organism evidence="2 3">
    <name type="scientific">Pelobates cultripes</name>
    <name type="common">Western spadefoot toad</name>
    <dbReference type="NCBI Taxonomy" id="61616"/>
    <lineage>
        <taxon>Eukaryota</taxon>
        <taxon>Metazoa</taxon>
        <taxon>Chordata</taxon>
        <taxon>Craniata</taxon>
        <taxon>Vertebrata</taxon>
        <taxon>Euteleostomi</taxon>
        <taxon>Amphibia</taxon>
        <taxon>Batrachia</taxon>
        <taxon>Anura</taxon>
        <taxon>Pelobatoidea</taxon>
        <taxon>Pelobatidae</taxon>
        <taxon>Pelobates</taxon>
    </lineage>
</organism>
<feature type="compositionally biased region" description="Basic residues" evidence="1">
    <location>
        <begin position="48"/>
        <end position="58"/>
    </location>
</feature>
<evidence type="ECO:0000256" key="1">
    <source>
        <dbReference type="SAM" id="MobiDB-lite"/>
    </source>
</evidence>
<keyword evidence="3" id="KW-1185">Reference proteome</keyword>
<feature type="compositionally biased region" description="Basic residues" evidence="1">
    <location>
        <begin position="66"/>
        <end position="84"/>
    </location>
</feature>